<sequence>MYGWPFMEICYFTSSETHVKDIGASPIQPFIWPYETVFPLYFRPFGRHWFPAPRDTWLLNRIKYGSVERCLKFGYSHVREAKAEYATMLCRQLAHKYAFVEHNPCDGVSSEQTEMKFDMVVAGERLVLYTNWVYTRTYHFLFLAVPGNRVRTDTFLM</sequence>
<dbReference type="AlphaFoldDB" id="A0A4S2M0H7"/>
<accession>A0A4S2M0H7</accession>
<reference evidence="1 2" key="1">
    <citation type="journal article" date="2019" name="BMC Genomics">
        <title>New insights from Opisthorchis felineus genome: update on genomics of the epidemiologically important liver flukes.</title>
        <authorList>
            <person name="Ershov N.I."/>
            <person name="Mordvinov V.A."/>
            <person name="Prokhortchouk E.B."/>
            <person name="Pakharukova M.Y."/>
            <person name="Gunbin K.V."/>
            <person name="Ustyantsev K."/>
            <person name="Genaev M.A."/>
            <person name="Blinov A.G."/>
            <person name="Mazur A."/>
            <person name="Boulygina E."/>
            <person name="Tsygankova S."/>
            <person name="Khrameeva E."/>
            <person name="Chekanov N."/>
            <person name="Fan G."/>
            <person name="Xiao A."/>
            <person name="Zhang H."/>
            <person name="Xu X."/>
            <person name="Yang H."/>
            <person name="Solovyev V."/>
            <person name="Lee S.M."/>
            <person name="Liu X."/>
            <person name="Afonnikov D.A."/>
            <person name="Skryabin K.G."/>
        </authorList>
    </citation>
    <scope>NUCLEOTIDE SEQUENCE [LARGE SCALE GENOMIC DNA]</scope>
    <source>
        <strain evidence="1">AK-0245</strain>
        <tissue evidence="1">Whole organism</tissue>
    </source>
</reference>
<comment type="caution">
    <text evidence="1">The sequence shown here is derived from an EMBL/GenBank/DDBJ whole genome shotgun (WGS) entry which is preliminary data.</text>
</comment>
<evidence type="ECO:0000313" key="2">
    <source>
        <dbReference type="Proteomes" id="UP000308267"/>
    </source>
</evidence>
<dbReference type="OrthoDB" id="419198at2759"/>
<dbReference type="STRING" id="147828.A0A4S2M0H7"/>
<dbReference type="EMBL" id="SJOL01005865">
    <property type="protein sequence ID" value="TGZ69702.1"/>
    <property type="molecule type" value="Genomic_DNA"/>
</dbReference>
<proteinExistence type="predicted"/>
<name>A0A4S2M0H7_OPIFE</name>
<keyword evidence="2" id="KW-1185">Reference proteome</keyword>
<gene>
    <name evidence="1" type="ORF">CRM22_003576</name>
</gene>
<protein>
    <submittedName>
        <fullName evidence="1">Uncharacterized protein</fullName>
    </submittedName>
</protein>
<evidence type="ECO:0000313" key="1">
    <source>
        <dbReference type="EMBL" id="TGZ69702.1"/>
    </source>
</evidence>
<dbReference type="Proteomes" id="UP000308267">
    <property type="component" value="Unassembled WGS sequence"/>
</dbReference>
<organism evidence="1 2">
    <name type="scientific">Opisthorchis felineus</name>
    <dbReference type="NCBI Taxonomy" id="147828"/>
    <lineage>
        <taxon>Eukaryota</taxon>
        <taxon>Metazoa</taxon>
        <taxon>Spiralia</taxon>
        <taxon>Lophotrochozoa</taxon>
        <taxon>Platyhelminthes</taxon>
        <taxon>Trematoda</taxon>
        <taxon>Digenea</taxon>
        <taxon>Opisthorchiida</taxon>
        <taxon>Opisthorchiata</taxon>
        <taxon>Opisthorchiidae</taxon>
        <taxon>Opisthorchis</taxon>
    </lineage>
</organism>